<dbReference type="EMBL" id="CAESAL010000004">
    <property type="protein sequence ID" value="CAB4331011.1"/>
    <property type="molecule type" value="Genomic_DNA"/>
</dbReference>
<reference evidence="3" key="1">
    <citation type="submission" date="2020-05" db="EMBL/GenBank/DDBJ databases">
        <authorList>
            <person name="Chiriac C."/>
            <person name="Salcher M."/>
            <person name="Ghai R."/>
            <person name="Kavagutti S V."/>
        </authorList>
    </citation>
    <scope>NUCLEOTIDE SEQUENCE</scope>
</reference>
<gene>
    <name evidence="3" type="ORF">UFOPK1762_01338</name>
    <name evidence="2" type="ORF">UFOPK3331_00177</name>
    <name evidence="4" type="ORF">UFOPK3708_00649</name>
</gene>
<feature type="transmembrane region" description="Helical" evidence="1">
    <location>
        <begin position="19"/>
        <end position="36"/>
    </location>
</feature>
<keyword evidence="1" id="KW-0472">Membrane</keyword>
<evidence type="ECO:0000313" key="3">
    <source>
        <dbReference type="EMBL" id="CAB4590928.1"/>
    </source>
</evidence>
<dbReference type="EMBL" id="CAEZTY010000055">
    <property type="protein sequence ID" value="CAB4590928.1"/>
    <property type="molecule type" value="Genomic_DNA"/>
</dbReference>
<dbReference type="EMBL" id="CAFBNA010000027">
    <property type="protein sequence ID" value="CAB4927729.1"/>
    <property type="molecule type" value="Genomic_DNA"/>
</dbReference>
<keyword evidence="1" id="KW-0812">Transmembrane</keyword>
<name>A0A6J6G1Y3_9ZZZZ</name>
<accession>A0A6J6G1Y3</accession>
<evidence type="ECO:0000256" key="1">
    <source>
        <dbReference type="SAM" id="Phobius"/>
    </source>
</evidence>
<keyword evidence="1" id="KW-1133">Transmembrane helix</keyword>
<dbReference type="AlphaFoldDB" id="A0A6J6G1Y3"/>
<proteinExistence type="predicted"/>
<sequence>MATEEQTERAGGWRPKHPVIDGLVIIGIAACIVGGYSPFKVIVAGIVAWLILRVGVLMLGGMARPIPEPPPVGELRKVKITYRCEICGTEVRMTIAPDQEPEAPRHCQDDMVMMTPIDDL</sequence>
<evidence type="ECO:0000313" key="4">
    <source>
        <dbReference type="EMBL" id="CAB4927729.1"/>
    </source>
</evidence>
<feature type="transmembrane region" description="Helical" evidence="1">
    <location>
        <begin position="42"/>
        <end position="60"/>
    </location>
</feature>
<protein>
    <submittedName>
        <fullName evidence="3">Unannotated protein</fullName>
    </submittedName>
</protein>
<evidence type="ECO:0000313" key="2">
    <source>
        <dbReference type="EMBL" id="CAB4331011.1"/>
    </source>
</evidence>
<organism evidence="3">
    <name type="scientific">freshwater metagenome</name>
    <dbReference type="NCBI Taxonomy" id="449393"/>
    <lineage>
        <taxon>unclassified sequences</taxon>
        <taxon>metagenomes</taxon>
        <taxon>ecological metagenomes</taxon>
    </lineage>
</organism>